<evidence type="ECO:0000313" key="2">
    <source>
        <dbReference type="EMBL" id="QOZ68806.1"/>
    </source>
</evidence>
<dbReference type="GO" id="GO:0004016">
    <property type="term" value="F:adenylate cyclase activity"/>
    <property type="evidence" value="ECO:0007669"/>
    <property type="project" value="UniProtKB-ARBA"/>
</dbReference>
<reference evidence="2 3" key="1">
    <citation type="submission" date="2018-06" db="EMBL/GenBank/DDBJ databases">
        <title>Comparative genomics of Bradyrhizobium nodulating Arachidis hypogaea.</title>
        <authorList>
            <person name="Li Y."/>
        </authorList>
    </citation>
    <scope>NUCLEOTIDE SEQUENCE [LARGE SCALE GENOMIC DNA]</scope>
    <source>
        <strain evidence="2 3">CCBAU 051107</strain>
    </source>
</reference>
<dbReference type="InterPro" id="IPR029058">
    <property type="entry name" value="AB_hydrolase_fold"/>
</dbReference>
<evidence type="ECO:0000259" key="1">
    <source>
        <dbReference type="PROSITE" id="PS50125"/>
    </source>
</evidence>
<protein>
    <submittedName>
        <fullName evidence="2">Alpha/beta fold hydrolase</fullName>
    </submittedName>
</protein>
<dbReference type="PROSITE" id="PS50125">
    <property type="entry name" value="GUANYLATE_CYCLASE_2"/>
    <property type="match status" value="1"/>
</dbReference>
<dbReference type="AlphaFoldDB" id="A0AAE7NR04"/>
<dbReference type="Gene3D" id="3.30.70.1230">
    <property type="entry name" value="Nucleotide cyclase"/>
    <property type="match status" value="1"/>
</dbReference>
<dbReference type="InterPro" id="IPR029787">
    <property type="entry name" value="Nucleotide_cyclase"/>
</dbReference>
<dbReference type="GO" id="GO:0009190">
    <property type="term" value="P:cyclic nucleotide biosynthetic process"/>
    <property type="evidence" value="ECO:0007669"/>
    <property type="project" value="InterPro"/>
</dbReference>
<dbReference type="PRINTS" id="PR00111">
    <property type="entry name" value="ABHYDROLASE"/>
</dbReference>
<dbReference type="RefSeq" id="WP_092219214.1">
    <property type="nucleotide sequence ID" value="NZ_CP030050.1"/>
</dbReference>
<gene>
    <name evidence="2" type="ORF">WN72_22625</name>
</gene>
<dbReference type="Gene3D" id="3.40.50.1820">
    <property type="entry name" value="alpha/beta hydrolase"/>
    <property type="match status" value="1"/>
</dbReference>
<dbReference type="CDD" id="cd07302">
    <property type="entry name" value="CHD"/>
    <property type="match status" value="1"/>
</dbReference>
<dbReference type="SUPFAM" id="SSF53474">
    <property type="entry name" value="alpha/beta-Hydrolases"/>
    <property type="match status" value="1"/>
</dbReference>
<dbReference type="PANTHER" id="PTHR43433:SF8">
    <property type="entry name" value="BIFUNCTIONAL LIPASE_ADENYLATE CYCLASE LIPJ"/>
    <property type="match status" value="1"/>
</dbReference>
<dbReference type="Pfam" id="PF00211">
    <property type="entry name" value="Guanylate_cyc"/>
    <property type="match status" value="1"/>
</dbReference>
<organism evidence="2 3">
    <name type="scientific">Bradyrhizobium arachidis</name>
    <dbReference type="NCBI Taxonomy" id="858423"/>
    <lineage>
        <taxon>Bacteria</taxon>
        <taxon>Pseudomonadati</taxon>
        <taxon>Pseudomonadota</taxon>
        <taxon>Alphaproteobacteria</taxon>
        <taxon>Hyphomicrobiales</taxon>
        <taxon>Nitrobacteraceae</taxon>
        <taxon>Bradyrhizobium</taxon>
    </lineage>
</organism>
<proteinExistence type="predicted"/>
<evidence type="ECO:0000313" key="3">
    <source>
        <dbReference type="Proteomes" id="UP000594015"/>
    </source>
</evidence>
<dbReference type="Proteomes" id="UP000594015">
    <property type="component" value="Chromosome"/>
</dbReference>
<name>A0AAE7NR04_9BRAD</name>
<dbReference type="EMBL" id="CP030050">
    <property type="protein sequence ID" value="QOZ68806.1"/>
    <property type="molecule type" value="Genomic_DNA"/>
</dbReference>
<dbReference type="KEGG" id="barh:WN72_22625"/>
<dbReference type="InterPro" id="IPR050471">
    <property type="entry name" value="AB_hydrolase"/>
</dbReference>
<sequence>MLPETRYARSGEVHIAYQVIGNGPFDLVWVPGFISHVDHVWDEPRWAGFMERLASFARLICFDKRGTGLSDRVTAIPTLEERMDDARVVMDAVGSKRAAFLGISEGGPMSLLFAATHPDRTLALMLYGSYGLFSTAVMSPDKLASFLEEVERSWGSGALVPGFAPSLAQDRAFRNWWARFERLGASPSDVKTLMRMNSEIDIRGVLPVIHVPTLIMHRTDDPRVNVEASRYLATHIAGARYVELSGSDHLFCAGDSQRILDEIEEFLTGSRSHSEMERCLATVLITDIVGSTERVCSLGDREWRHLLVRHDSSVRREIARFRGKEIRTTGDGFIATFDGPARAVRCAEAVRQTVRDLGLEVRAGLHTGEIEILPNDIGGIAVHVAARVAQLAAPGEILTSSVLRDLVAGSGLSFEDRGVHALKGLAEGVRIFAAR</sequence>
<dbReference type="InterPro" id="IPR001054">
    <property type="entry name" value="A/G_cyclase"/>
</dbReference>
<dbReference type="GO" id="GO:0035556">
    <property type="term" value="P:intracellular signal transduction"/>
    <property type="evidence" value="ECO:0007669"/>
    <property type="project" value="InterPro"/>
</dbReference>
<accession>A0AAE7NR04</accession>
<dbReference type="InterPro" id="IPR000073">
    <property type="entry name" value="AB_hydrolase_1"/>
</dbReference>
<keyword evidence="2" id="KW-0378">Hydrolase</keyword>
<feature type="domain" description="Guanylate cyclase" evidence="1">
    <location>
        <begin position="282"/>
        <end position="389"/>
    </location>
</feature>
<dbReference type="GO" id="GO:0016787">
    <property type="term" value="F:hydrolase activity"/>
    <property type="evidence" value="ECO:0007669"/>
    <property type="project" value="UniProtKB-KW"/>
</dbReference>
<dbReference type="Pfam" id="PF00561">
    <property type="entry name" value="Abhydrolase_1"/>
    <property type="match status" value="1"/>
</dbReference>
<dbReference type="PANTHER" id="PTHR43433">
    <property type="entry name" value="HYDROLASE, ALPHA/BETA FOLD FAMILY PROTEIN"/>
    <property type="match status" value="1"/>
</dbReference>
<dbReference type="SUPFAM" id="SSF55073">
    <property type="entry name" value="Nucleotide cyclase"/>
    <property type="match status" value="1"/>
</dbReference>